<sequence length="206" mass="21228">MPLSASTRGLKFMNRAQPTAPVAPASSAPVPSAAKSSKAAETSKAGVSRQNGAGKAGNVKEEARTDEVKKGDEEGWAGRRVVGSSGRPTIIQESSLLSFPMLSTLSSKRSTTTTTFASASATYSSMPLTSSTVSGRRSYGGANVEIEKLNDPSSHQPTDSPSTSSSTKPRRSKADRASAIVPVRRSGSSSVLSSSKAGKREADCCA</sequence>
<evidence type="ECO:0000313" key="2">
    <source>
        <dbReference type="EMBL" id="CDR44456.1"/>
    </source>
</evidence>
<feature type="compositionally biased region" description="Polar residues" evidence="1">
    <location>
        <begin position="126"/>
        <end position="135"/>
    </location>
</feature>
<feature type="compositionally biased region" description="Low complexity" evidence="1">
    <location>
        <begin position="186"/>
        <end position="195"/>
    </location>
</feature>
<accession>A0A061B4P3</accession>
<feature type="region of interest" description="Disordered" evidence="1">
    <location>
        <begin position="106"/>
        <end position="206"/>
    </location>
</feature>
<feature type="compositionally biased region" description="Low complexity" evidence="1">
    <location>
        <begin position="151"/>
        <end position="167"/>
    </location>
</feature>
<feature type="compositionally biased region" description="Low complexity" evidence="1">
    <location>
        <begin position="106"/>
        <end position="125"/>
    </location>
</feature>
<feature type="region of interest" description="Disordered" evidence="1">
    <location>
        <begin position="1"/>
        <end position="87"/>
    </location>
</feature>
<gene>
    <name evidence="2" type="ORF">RHTO0S_09e04500g</name>
</gene>
<dbReference type="EMBL" id="LK052944">
    <property type="protein sequence ID" value="CDR44456.1"/>
    <property type="molecule type" value="Genomic_DNA"/>
</dbReference>
<dbReference type="AlphaFoldDB" id="A0A061B4P3"/>
<organism evidence="2">
    <name type="scientific">Rhodotorula toruloides</name>
    <name type="common">Yeast</name>
    <name type="synonym">Rhodosporidium toruloides</name>
    <dbReference type="NCBI Taxonomy" id="5286"/>
    <lineage>
        <taxon>Eukaryota</taxon>
        <taxon>Fungi</taxon>
        <taxon>Dikarya</taxon>
        <taxon>Basidiomycota</taxon>
        <taxon>Pucciniomycotina</taxon>
        <taxon>Microbotryomycetes</taxon>
        <taxon>Sporidiobolales</taxon>
        <taxon>Sporidiobolaceae</taxon>
        <taxon>Rhodotorula</taxon>
    </lineage>
</organism>
<feature type="compositionally biased region" description="Low complexity" evidence="1">
    <location>
        <begin position="18"/>
        <end position="45"/>
    </location>
</feature>
<reference evidence="2" key="1">
    <citation type="journal article" date="2014" name="Genome Announc.">
        <title>Draft genome sequence of Rhodosporidium toruloides CECT1137, an oleaginous yeast of biotechnological interest.</title>
        <authorList>
            <person name="Morin N."/>
            <person name="Calcas X."/>
            <person name="Devillers H."/>
            <person name="Durrens P."/>
            <person name="Sherman D.J."/>
            <person name="Nicaud J.-M."/>
            <person name="Neuveglise C."/>
        </authorList>
    </citation>
    <scope>NUCLEOTIDE SEQUENCE</scope>
    <source>
        <strain evidence="2">CECT1137</strain>
    </source>
</reference>
<protein>
    <submittedName>
        <fullName evidence="2">RHTO0S09e04500g1_1</fullName>
    </submittedName>
</protein>
<name>A0A061B4P3_RHOTO</name>
<feature type="compositionally biased region" description="Basic and acidic residues" evidence="1">
    <location>
        <begin position="58"/>
        <end position="77"/>
    </location>
</feature>
<proteinExistence type="predicted"/>
<evidence type="ECO:0000256" key="1">
    <source>
        <dbReference type="SAM" id="MobiDB-lite"/>
    </source>
</evidence>
<dbReference type="OrthoDB" id="10541924at2759"/>